<reference evidence="2 3" key="1">
    <citation type="submission" date="2011-10" db="EMBL/GenBank/DDBJ databases">
        <title>Metabolic and evolutionary patterns in the extreme acidophile Ferroplasma acidiphilum.</title>
        <authorList>
            <person name="Golyshina O.V."/>
            <person name="Kozyavkin S.A."/>
            <person name="Tatusov R.L."/>
            <person name="Slesarev A.I."/>
            <person name="Golyshin P.N."/>
        </authorList>
    </citation>
    <scope>NUCLEOTIDE SEQUENCE [LARGE SCALE GENOMIC DNA]</scope>
    <source>
        <strain evidence="3">Y</strain>
    </source>
</reference>
<evidence type="ECO:0000313" key="2">
    <source>
        <dbReference type="EMBL" id="ARD85611.1"/>
    </source>
</evidence>
<name>A0A1V0N673_9ARCH</name>
<gene>
    <name evidence="2" type="ORF">FAD_1772</name>
</gene>
<dbReference type="AlphaFoldDB" id="A0A1V0N673"/>
<keyword evidence="1" id="KW-1133">Transmembrane helix</keyword>
<proteinExistence type="predicted"/>
<evidence type="ECO:0000256" key="1">
    <source>
        <dbReference type="SAM" id="Phobius"/>
    </source>
</evidence>
<dbReference type="EMBL" id="CP015363">
    <property type="protein sequence ID" value="ARD85611.1"/>
    <property type="molecule type" value="Genomic_DNA"/>
</dbReference>
<keyword evidence="1" id="KW-0472">Membrane</keyword>
<accession>A0A1V0N673</accession>
<feature type="transmembrane region" description="Helical" evidence="1">
    <location>
        <begin position="20"/>
        <end position="36"/>
    </location>
</feature>
<dbReference type="KEGG" id="fai:FAD_1772"/>
<sequence>MNILKRILIKIERYTGSNVFKTVLILILIVLVGSYLE</sequence>
<dbReference type="STRING" id="74969.FAD_1772"/>
<dbReference type="Proteomes" id="UP000192050">
    <property type="component" value="Chromosome"/>
</dbReference>
<organism evidence="2 3">
    <name type="scientific">Ferroplasma acidiphilum</name>
    <dbReference type="NCBI Taxonomy" id="74969"/>
    <lineage>
        <taxon>Archaea</taxon>
        <taxon>Methanobacteriati</taxon>
        <taxon>Thermoplasmatota</taxon>
        <taxon>Thermoplasmata</taxon>
        <taxon>Thermoplasmatales</taxon>
        <taxon>Ferroplasmaceae</taxon>
        <taxon>Ferroplasma</taxon>
    </lineage>
</organism>
<keyword evidence="3" id="KW-1185">Reference proteome</keyword>
<keyword evidence="1" id="KW-0812">Transmembrane</keyword>
<evidence type="ECO:0000313" key="3">
    <source>
        <dbReference type="Proteomes" id="UP000192050"/>
    </source>
</evidence>
<protein>
    <submittedName>
        <fullName evidence="2">Uncharacterized protein</fullName>
    </submittedName>
</protein>